<dbReference type="Proteomes" id="UP000184112">
    <property type="component" value="Unassembled WGS sequence"/>
</dbReference>
<dbReference type="InterPro" id="IPR011249">
    <property type="entry name" value="Metalloenz_LuxS/M16"/>
</dbReference>
<dbReference type="Gene3D" id="3.30.830.10">
    <property type="entry name" value="Metalloenzyme, LuxS/M16 peptidase-like"/>
    <property type="match status" value="4"/>
</dbReference>
<dbReference type="AlphaFoldDB" id="A0A1M5PRW3"/>
<dbReference type="GO" id="GO:0046872">
    <property type="term" value="F:metal ion binding"/>
    <property type="evidence" value="ECO:0007669"/>
    <property type="project" value="InterPro"/>
</dbReference>
<evidence type="ECO:0000256" key="1">
    <source>
        <dbReference type="ARBA" id="ARBA00001947"/>
    </source>
</evidence>
<dbReference type="PANTHER" id="PTHR11851">
    <property type="entry name" value="METALLOPROTEASE"/>
    <property type="match status" value="1"/>
</dbReference>
<accession>A0A1M5PRW3</accession>
<feature type="domain" description="Peptidase M16 N-terminal" evidence="4">
    <location>
        <begin position="64"/>
        <end position="208"/>
    </location>
</feature>
<evidence type="ECO:0000259" key="4">
    <source>
        <dbReference type="Pfam" id="PF00675"/>
    </source>
</evidence>
<dbReference type="InterPro" id="IPR050361">
    <property type="entry name" value="MPP/UQCRC_Complex"/>
</dbReference>
<dbReference type="InterPro" id="IPR001431">
    <property type="entry name" value="Pept_M16_Zn_BS"/>
</dbReference>
<dbReference type="GO" id="GO:0006508">
    <property type="term" value="P:proteolysis"/>
    <property type="evidence" value="ECO:0007669"/>
    <property type="project" value="UniProtKB-KW"/>
</dbReference>
<evidence type="ECO:0000256" key="3">
    <source>
        <dbReference type="RuleBase" id="RU004447"/>
    </source>
</evidence>
<keyword evidence="6" id="KW-0645">Protease</keyword>
<name>A0A1M5PRW3_FLAJO</name>
<reference evidence="6 7" key="1">
    <citation type="submission" date="2016-11" db="EMBL/GenBank/DDBJ databases">
        <authorList>
            <person name="Jaros S."/>
            <person name="Januszkiewicz K."/>
            <person name="Wedrychowicz H."/>
        </authorList>
    </citation>
    <scope>NUCLEOTIDE SEQUENCE [LARGE SCALE GENOMIC DNA]</scope>
    <source>
        <strain evidence="6 7">DSM 6792</strain>
    </source>
</reference>
<dbReference type="Pfam" id="PF00675">
    <property type="entry name" value="Peptidase_M16"/>
    <property type="match status" value="2"/>
</dbReference>
<dbReference type="SUPFAM" id="SSF63411">
    <property type="entry name" value="LuxS/MPP-like metallohydrolase"/>
    <property type="match status" value="4"/>
</dbReference>
<keyword evidence="6" id="KW-0378">Hydrolase</keyword>
<protein>
    <submittedName>
        <fullName evidence="6">Zinc protease</fullName>
    </submittedName>
</protein>
<evidence type="ECO:0000313" key="6">
    <source>
        <dbReference type="EMBL" id="SHH04033.1"/>
    </source>
</evidence>
<dbReference type="GO" id="GO:0004222">
    <property type="term" value="F:metalloendopeptidase activity"/>
    <property type="evidence" value="ECO:0007669"/>
    <property type="project" value="InterPro"/>
</dbReference>
<comment type="cofactor">
    <cofactor evidence="1">
        <name>Zn(2+)</name>
        <dbReference type="ChEBI" id="CHEBI:29105"/>
    </cofactor>
</comment>
<feature type="domain" description="Peptidase M16 N-terminal" evidence="4">
    <location>
        <begin position="548"/>
        <end position="659"/>
    </location>
</feature>
<dbReference type="PROSITE" id="PS00143">
    <property type="entry name" value="INSULINASE"/>
    <property type="match status" value="1"/>
</dbReference>
<feature type="domain" description="Peptidase M16 C-terminal" evidence="5">
    <location>
        <begin position="675"/>
        <end position="849"/>
    </location>
</feature>
<comment type="similarity">
    <text evidence="2 3">Belongs to the peptidase M16 family.</text>
</comment>
<dbReference type="PANTHER" id="PTHR11851:SF49">
    <property type="entry name" value="MITOCHONDRIAL-PROCESSING PEPTIDASE SUBUNIT ALPHA"/>
    <property type="match status" value="1"/>
</dbReference>
<dbReference type="InterPro" id="IPR007863">
    <property type="entry name" value="Peptidase_M16_C"/>
</dbReference>
<organism evidence="6 7">
    <name type="scientific">Flavobacterium johnsoniae</name>
    <name type="common">Cytophaga johnsonae</name>
    <dbReference type="NCBI Taxonomy" id="986"/>
    <lineage>
        <taxon>Bacteria</taxon>
        <taxon>Pseudomonadati</taxon>
        <taxon>Bacteroidota</taxon>
        <taxon>Flavobacteriia</taxon>
        <taxon>Flavobacteriales</taxon>
        <taxon>Flavobacteriaceae</taxon>
        <taxon>Flavobacterium</taxon>
    </lineage>
</organism>
<sequence>MVIINKLITNPSQPMKNVLLGGILCCALISLSPVYAQKKVEVPKYITNIEGVKEYSLNNGLKILLIPDASQSNMIVNIVYNVGSRNEGYGEKGMAHLLEHMLFKSTKNLGDIKKMLSDKGGNANGTTWLDRTNYYEIFPSSDENLKWSIEMEADRMIHATILQSDLDKEFSVVRNEFEIGENNPDGVLQERILSTAYLWHNYGNSTIGSKEDIERVKANTLRVFYEKYYQPDNATLIIAGKFDEKKALQYAGQYFGAIPRPKRVLDKTYTIEPAQDGEKYVELKRAGDSKNVGALYHTASYADKDYAAIDALGEILTADPSGYLYKSLVETQKISSIYFWQPTVRDAGFIYFGAALPNDKDVKETKELIRTELDKIASTKYTDQDISRAKAKIIKQIEAVKNNTISYAVNMTEIVGAGDYRLGFLYRDAIENLTKEDVQRVAEKYFKANNRTVGIFIPSKDEVRVKPNEYTDEQLSALIKDYKGKALEKEAAPFEASIKNLKQNFAEGKLSNGIKYGLIKKEIKGGKVQASFRFPVSNEKDLTDKSDIAGILAQLLKTGTKTQSKEQIQDRLDQLKSSINFNFSRQTLTVNINTYKENFKEVMGILADLLANSTFPENELTKTISEYNTYLESSLNDPQAVAFTEITRSTTKYPKGNMFYTPTIQEQIDAFKKIKQSEIVDFYKNVLGGNNGVGSVVGDLDAKTTGEILESTFGKWNSKAKYELALPTYFETQKIDKDIITPDKENAVALGRISFKMDRNSADYPAFVMANEMLGSGGFLSARIPMRLREKEGISYGAGSFADIPITNNVASWSYYAFLNPTKKGAVETAAKEEIAKAIKDGFTAEELKSNLTSWQNERKTRLGVDSTLMELSNNYLQYGVPLEDYDTLETKIKALKVEDVNNVLKKYLSLDKMTSVYAGDFNKKN</sequence>
<evidence type="ECO:0000256" key="2">
    <source>
        <dbReference type="ARBA" id="ARBA00007261"/>
    </source>
</evidence>
<gene>
    <name evidence="6" type="ORF">SAMN05444388_1068</name>
</gene>
<evidence type="ECO:0000313" key="7">
    <source>
        <dbReference type="Proteomes" id="UP000184112"/>
    </source>
</evidence>
<dbReference type="InterPro" id="IPR011765">
    <property type="entry name" value="Pept_M16_N"/>
</dbReference>
<evidence type="ECO:0000259" key="5">
    <source>
        <dbReference type="Pfam" id="PF05193"/>
    </source>
</evidence>
<dbReference type="Pfam" id="PF05193">
    <property type="entry name" value="Peptidase_M16_C"/>
    <property type="match status" value="2"/>
</dbReference>
<feature type="domain" description="Peptidase M16 C-terminal" evidence="5">
    <location>
        <begin position="216"/>
        <end position="392"/>
    </location>
</feature>
<dbReference type="EMBL" id="FQWH01000006">
    <property type="protein sequence ID" value="SHH04033.1"/>
    <property type="molecule type" value="Genomic_DNA"/>
</dbReference>
<proteinExistence type="inferred from homology"/>